<dbReference type="AlphaFoldDB" id="A0A8W8J5J5"/>
<sequence>MNRLRKTVHLMFNVDFDDPVIYVNDEWVSDRIAVDIQEKNPLQIFCYAEGGPTPTVRLGKSQNGGTVILSEARDHWSNYSIGTGAQCSDTRTYVCSGQSTDLNTNTKAIDVNILCEPRLDKEVEMKTITESVKTRIVIIPIVAYPSPVLSKLVWLGPDDLPTNITTSAVLQRNDVIYKHRMISIISGVEDESFGEYKLLYEGKVLTNVFIRREEYEMSRGHKVVIIVLSTSLGITWLFIIIYLLFKKQLLLLHKINKRKEESHQLQTQSMAQHYDDLQDTDVDKNYTALDRTNQESPYEETL</sequence>
<dbReference type="Proteomes" id="UP000005408">
    <property type="component" value="Unassembled WGS sequence"/>
</dbReference>
<proteinExistence type="predicted"/>
<dbReference type="EnsemblMetazoa" id="G16932.1">
    <property type="protein sequence ID" value="G16932.1:cds"/>
    <property type="gene ID" value="G16932"/>
</dbReference>
<evidence type="ECO:0000256" key="1">
    <source>
        <dbReference type="SAM" id="Phobius"/>
    </source>
</evidence>
<keyword evidence="1" id="KW-0472">Membrane</keyword>
<feature type="transmembrane region" description="Helical" evidence="1">
    <location>
        <begin position="223"/>
        <end position="245"/>
    </location>
</feature>
<reference evidence="2" key="1">
    <citation type="submission" date="2022-08" db="UniProtKB">
        <authorList>
            <consortium name="EnsemblMetazoa"/>
        </authorList>
    </citation>
    <scope>IDENTIFICATION</scope>
    <source>
        <strain evidence="2">05x7-T-G4-1.051#20</strain>
    </source>
</reference>
<keyword evidence="1" id="KW-0812">Transmembrane</keyword>
<evidence type="ECO:0008006" key="4">
    <source>
        <dbReference type="Google" id="ProtNLM"/>
    </source>
</evidence>
<evidence type="ECO:0000313" key="2">
    <source>
        <dbReference type="EnsemblMetazoa" id="G16932.1:cds"/>
    </source>
</evidence>
<keyword evidence="3" id="KW-1185">Reference proteome</keyword>
<keyword evidence="1" id="KW-1133">Transmembrane helix</keyword>
<accession>A0A8W8J5J5</accession>
<evidence type="ECO:0000313" key="3">
    <source>
        <dbReference type="Proteomes" id="UP000005408"/>
    </source>
</evidence>
<protein>
    <recommendedName>
        <fullName evidence="4">Ig-like domain-containing protein</fullName>
    </recommendedName>
</protein>
<name>A0A8W8J5J5_MAGGI</name>
<organism evidence="2 3">
    <name type="scientific">Magallana gigas</name>
    <name type="common">Pacific oyster</name>
    <name type="synonym">Crassostrea gigas</name>
    <dbReference type="NCBI Taxonomy" id="29159"/>
    <lineage>
        <taxon>Eukaryota</taxon>
        <taxon>Metazoa</taxon>
        <taxon>Spiralia</taxon>
        <taxon>Lophotrochozoa</taxon>
        <taxon>Mollusca</taxon>
        <taxon>Bivalvia</taxon>
        <taxon>Autobranchia</taxon>
        <taxon>Pteriomorphia</taxon>
        <taxon>Ostreida</taxon>
        <taxon>Ostreoidea</taxon>
        <taxon>Ostreidae</taxon>
        <taxon>Magallana</taxon>
    </lineage>
</organism>